<organism evidence="2 3">
    <name type="scientific">Owenia fusiformis</name>
    <name type="common">Polychaete worm</name>
    <dbReference type="NCBI Taxonomy" id="6347"/>
    <lineage>
        <taxon>Eukaryota</taxon>
        <taxon>Metazoa</taxon>
        <taxon>Spiralia</taxon>
        <taxon>Lophotrochozoa</taxon>
        <taxon>Annelida</taxon>
        <taxon>Polychaeta</taxon>
        <taxon>Sedentaria</taxon>
        <taxon>Canalipalpata</taxon>
        <taxon>Sabellida</taxon>
        <taxon>Oweniida</taxon>
        <taxon>Oweniidae</taxon>
        <taxon>Owenia</taxon>
    </lineage>
</organism>
<dbReference type="OrthoDB" id="5979509at2759"/>
<gene>
    <name evidence="2" type="ORF">OFUS_LOCUS3171</name>
</gene>
<dbReference type="InterPro" id="IPR017330">
    <property type="entry name" value="SPAG7"/>
</dbReference>
<dbReference type="Proteomes" id="UP000749559">
    <property type="component" value="Unassembled WGS sequence"/>
</dbReference>
<dbReference type="Gene3D" id="3.30.1370.50">
    <property type="entry name" value="R3H-like domain"/>
    <property type="match status" value="1"/>
</dbReference>
<dbReference type="EMBL" id="CAIIXF020000001">
    <property type="protein sequence ID" value="CAH1775935.1"/>
    <property type="molecule type" value="Genomic_DNA"/>
</dbReference>
<keyword evidence="3" id="KW-1185">Reference proteome</keyword>
<protein>
    <submittedName>
        <fullName evidence="2">Uncharacterized protein</fullName>
    </submittedName>
</protein>
<accession>A0A8J1TR17</accession>
<dbReference type="SUPFAM" id="SSF82708">
    <property type="entry name" value="R3H domain"/>
    <property type="match status" value="1"/>
</dbReference>
<evidence type="ECO:0000313" key="3">
    <source>
        <dbReference type="Proteomes" id="UP000749559"/>
    </source>
</evidence>
<dbReference type="PANTHER" id="PTHR13498">
    <property type="entry name" value="SPERM ASSOCIATED ANTIGEN 7"/>
    <property type="match status" value="1"/>
</dbReference>
<feature type="region of interest" description="Disordered" evidence="1">
    <location>
        <begin position="1"/>
        <end position="35"/>
    </location>
</feature>
<sequence>MDLLGSILGSMEKPPTMDEEQRKKAKAQKEKMEKIQKREKETLNKFREKTQKMINDFIKDSSKQKYKFEPMDKVYRAVVHEVADIAGLVSFSFGQDEVDRYCLVWKKEFAPSDDELAALRKGEEYDPLKAKELARLKDQEAAEARQAPKRPATHTPNADYHNKYEHILGKTSAKDAARLTTANKNYGFVPSSNKKDLRTIEQVMADSKAKRQKVEDVSQTETDVSTEEHKPDTSTSAGT</sequence>
<dbReference type="AlphaFoldDB" id="A0A8J1TR17"/>
<feature type="compositionally biased region" description="Basic and acidic residues" evidence="1">
    <location>
        <begin position="15"/>
        <end position="35"/>
    </location>
</feature>
<comment type="caution">
    <text evidence="2">The sequence shown here is derived from an EMBL/GenBank/DDBJ whole genome shotgun (WGS) entry which is preliminary data.</text>
</comment>
<reference evidence="2" key="1">
    <citation type="submission" date="2022-03" db="EMBL/GenBank/DDBJ databases">
        <authorList>
            <person name="Martin C."/>
        </authorList>
    </citation>
    <scope>NUCLEOTIDE SEQUENCE</scope>
</reference>
<dbReference type="Pfam" id="PF01424">
    <property type="entry name" value="R3H"/>
    <property type="match status" value="1"/>
</dbReference>
<feature type="compositionally biased region" description="Basic and acidic residues" evidence="1">
    <location>
        <begin position="207"/>
        <end position="216"/>
    </location>
</feature>
<dbReference type="PANTHER" id="PTHR13498:SF3">
    <property type="entry name" value="SPERM-ASSOCIATED ANTIGEN 7"/>
    <property type="match status" value="1"/>
</dbReference>
<feature type="region of interest" description="Disordered" evidence="1">
    <location>
        <begin position="183"/>
        <end position="239"/>
    </location>
</feature>
<dbReference type="InterPro" id="IPR036867">
    <property type="entry name" value="R3H_dom_sf"/>
</dbReference>
<dbReference type="SMART" id="SM00393">
    <property type="entry name" value="R3H"/>
    <property type="match status" value="1"/>
</dbReference>
<dbReference type="InterPro" id="IPR001374">
    <property type="entry name" value="R3H_dom"/>
</dbReference>
<feature type="region of interest" description="Disordered" evidence="1">
    <location>
        <begin position="136"/>
        <end position="166"/>
    </location>
</feature>
<evidence type="ECO:0000256" key="1">
    <source>
        <dbReference type="SAM" id="MobiDB-lite"/>
    </source>
</evidence>
<proteinExistence type="predicted"/>
<dbReference type="GO" id="GO:0003676">
    <property type="term" value="F:nucleic acid binding"/>
    <property type="evidence" value="ECO:0007669"/>
    <property type="project" value="UniProtKB-UniRule"/>
</dbReference>
<evidence type="ECO:0000313" key="2">
    <source>
        <dbReference type="EMBL" id="CAH1775935.1"/>
    </source>
</evidence>
<dbReference type="PROSITE" id="PS51061">
    <property type="entry name" value="R3H"/>
    <property type="match status" value="1"/>
</dbReference>
<dbReference type="PIRSF" id="PIRSF037943">
    <property type="entry name" value="Sperm-assoc_antigen_PAG7"/>
    <property type="match status" value="1"/>
</dbReference>
<name>A0A8J1TR17_OWEFU</name>